<feature type="domain" description="Thg1 C-terminal" evidence="12">
    <location>
        <begin position="131"/>
        <end position="214"/>
    </location>
</feature>
<organism evidence="13 14">
    <name type="scientific">Nonomuraea polychroma</name>
    <dbReference type="NCBI Taxonomy" id="46176"/>
    <lineage>
        <taxon>Bacteria</taxon>
        <taxon>Bacillati</taxon>
        <taxon>Actinomycetota</taxon>
        <taxon>Actinomycetes</taxon>
        <taxon>Streptosporangiales</taxon>
        <taxon>Streptosporangiaceae</taxon>
        <taxon>Nonomuraea</taxon>
    </lineage>
</organism>
<protein>
    <recommendedName>
        <fullName evidence="3">tRNA(His) guanylyltransferase</fullName>
        <ecNumber evidence="3">2.7.7.79</ecNumber>
    </recommendedName>
</protein>
<dbReference type="EC" id="2.7.7.79" evidence="3"/>
<dbReference type="RefSeq" id="WP_127934440.1">
    <property type="nucleotide sequence ID" value="NZ_SAUN01000001.1"/>
</dbReference>
<comment type="caution">
    <text evidence="13">The sequence shown here is derived from an EMBL/GenBank/DDBJ whole genome shotgun (WGS) entry which is preliminary data.</text>
</comment>
<dbReference type="PANTHER" id="PTHR12729:SF6">
    <property type="entry name" value="TRNA(HIS) GUANYLYLTRANSFERASE-RELATED"/>
    <property type="match status" value="1"/>
</dbReference>
<evidence type="ECO:0000256" key="1">
    <source>
        <dbReference type="ARBA" id="ARBA00001946"/>
    </source>
</evidence>
<evidence type="ECO:0000256" key="3">
    <source>
        <dbReference type="ARBA" id="ARBA00012511"/>
    </source>
</evidence>
<dbReference type="OrthoDB" id="4547336at2"/>
<dbReference type="InterPro" id="IPR025845">
    <property type="entry name" value="Thg1_C_dom"/>
</dbReference>
<sequence>MKADRLEAGMRAREWFHSLKLLPGAWAILRVDGRAFSGYTEHRFEKPFDLRFRELMAVAARSLLEEFQGCYAYTQSDEISLVLPPSFDQFGREAEKLVSISAGVASAAFTHAAGEPVHFDSRIWLGTTVEDVVDYMSWRQADAARCALNGWCYWTLRKDGRTARQAGRLLEHTTVADKNELLFQHGVNYNELPAWQRRGIGLWWETFDHQGHDPVRDVDVVTQRRRVHVEWELPMKVDYRRLVERLVTG</sequence>
<evidence type="ECO:0000313" key="14">
    <source>
        <dbReference type="Proteomes" id="UP000284824"/>
    </source>
</evidence>
<evidence type="ECO:0000256" key="7">
    <source>
        <dbReference type="ARBA" id="ARBA00022723"/>
    </source>
</evidence>
<dbReference type="GO" id="GO:0005525">
    <property type="term" value="F:GTP binding"/>
    <property type="evidence" value="ECO:0007669"/>
    <property type="project" value="UniProtKB-KW"/>
</dbReference>
<dbReference type="EMBL" id="SAUN01000001">
    <property type="protein sequence ID" value="RVX42350.1"/>
    <property type="molecule type" value="Genomic_DNA"/>
</dbReference>
<keyword evidence="5" id="KW-0819">tRNA processing</keyword>
<evidence type="ECO:0000256" key="8">
    <source>
        <dbReference type="ARBA" id="ARBA00022741"/>
    </source>
</evidence>
<keyword evidence="7" id="KW-0479">Metal-binding</keyword>
<name>A0A438M9G7_9ACTN</name>
<keyword evidence="9" id="KW-0460">Magnesium</keyword>
<evidence type="ECO:0000313" key="13">
    <source>
        <dbReference type="EMBL" id="RVX42350.1"/>
    </source>
</evidence>
<comment type="cofactor">
    <cofactor evidence="1">
        <name>Mg(2+)</name>
        <dbReference type="ChEBI" id="CHEBI:18420"/>
    </cofactor>
</comment>
<evidence type="ECO:0000256" key="9">
    <source>
        <dbReference type="ARBA" id="ARBA00022842"/>
    </source>
</evidence>
<dbReference type="PANTHER" id="PTHR12729">
    <property type="entry name" value="TRNA(HIS) GUANYLYLTRANSFERASE-RELATED"/>
    <property type="match status" value="1"/>
</dbReference>
<evidence type="ECO:0000256" key="10">
    <source>
        <dbReference type="ARBA" id="ARBA00023134"/>
    </source>
</evidence>
<dbReference type="Proteomes" id="UP000284824">
    <property type="component" value="Unassembled WGS sequence"/>
</dbReference>
<evidence type="ECO:0000256" key="6">
    <source>
        <dbReference type="ARBA" id="ARBA00022695"/>
    </source>
</evidence>
<evidence type="ECO:0000256" key="4">
    <source>
        <dbReference type="ARBA" id="ARBA00022679"/>
    </source>
</evidence>
<dbReference type="InterPro" id="IPR024956">
    <property type="entry name" value="tRNAHis_GuaTrfase_cat"/>
</dbReference>
<reference evidence="13 14" key="1">
    <citation type="submission" date="2019-01" db="EMBL/GenBank/DDBJ databases">
        <title>Sequencing the genomes of 1000 actinobacteria strains.</title>
        <authorList>
            <person name="Klenk H.-P."/>
        </authorList>
    </citation>
    <scope>NUCLEOTIDE SEQUENCE [LARGE SCALE GENOMIC DNA]</scope>
    <source>
        <strain evidence="13 14">DSM 43925</strain>
    </source>
</reference>
<proteinExistence type="inferred from homology"/>
<accession>A0A438M9G7</accession>
<dbReference type="GO" id="GO:0006400">
    <property type="term" value="P:tRNA modification"/>
    <property type="evidence" value="ECO:0007669"/>
    <property type="project" value="InterPro"/>
</dbReference>
<keyword evidence="6 13" id="KW-0548">Nucleotidyltransferase</keyword>
<dbReference type="AlphaFoldDB" id="A0A438M9G7"/>
<dbReference type="Pfam" id="PF04446">
    <property type="entry name" value="Thg1"/>
    <property type="match status" value="1"/>
</dbReference>
<evidence type="ECO:0000256" key="2">
    <source>
        <dbReference type="ARBA" id="ARBA00010113"/>
    </source>
</evidence>
<evidence type="ECO:0000256" key="5">
    <source>
        <dbReference type="ARBA" id="ARBA00022694"/>
    </source>
</evidence>
<feature type="domain" description="tRNAHis guanylyltransferase catalytic" evidence="11">
    <location>
        <begin position="11"/>
        <end position="123"/>
    </location>
</feature>
<dbReference type="GO" id="GO:0000287">
    <property type="term" value="F:magnesium ion binding"/>
    <property type="evidence" value="ECO:0007669"/>
    <property type="project" value="InterPro"/>
</dbReference>
<keyword evidence="14" id="KW-1185">Reference proteome</keyword>
<gene>
    <name evidence="13" type="ORF">EDD27_4974</name>
</gene>
<keyword evidence="8" id="KW-0547">Nucleotide-binding</keyword>
<dbReference type="InterPro" id="IPR007537">
    <property type="entry name" value="tRNAHis_GuaTrfase_Thg1"/>
</dbReference>
<comment type="similarity">
    <text evidence="2">Belongs to the tRNA(His) guanylyltransferase family.</text>
</comment>
<dbReference type="Gene3D" id="3.30.70.3000">
    <property type="match status" value="1"/>
</dbReference>
<dbReference type="GO" id="GO:0008193">
    <property type="term" value="F:tRNA guanylyltransferase activity"/>
    <property type="evidence" value="ECO:0007669"/>
    <property type="project" value="UniProtKB-EC"/>
</dbReference>
<dbReference type="InterPro" id="IPR038469">
    <property type="entry name" value="tRNAHis_GuaTrfase_Thg1_sf"/>
</dbReference>
<dbReference type="Pfam" id="PF14413">
    <property type="entry name" value="Thg1C"/>
    <property type="match status" value="1"/>
</dbReference>
<evidence type="ECO:0000259" key="12">
    <source>
        <dbReference type="Pfam" id="PF14413"/>
    </source>
</evidence>
<keyword evidence="10" id="KW-0342">GTP-binding</keyword>
<evidence type="ECO:0000259" key="11">
    <source>
        <dbReference type="Pfam" id="PF04446"/>
    </source>
</evidence>
<keyword evidence="4 13" id="KW-0808">Transferase</keyword>